<dbReference type="AlphaFoldDB" id="A0A835ZJR1"/>
<feature type="compositionally biased region" description="Basic residues" evidence="2">
    <location>
        <begin position="1"/>
        <end position="12"/>
    </location>
</feature>
<evidence type="ECO:0000313" key="5">
    <source>
        <dbReference type="Proteomes" id="UP000664859"/>
    </source>
</evidence>
<protein>
    <recommendedName>
        <fullName evidence="3">C2H2-type domain-containing protein</fullName>
    </recommendedName>
</protein>
<dbReference type="Pfam" id="PF12066">
    <property type="entry name" value="SERRATE_Ars2_N"/>
    <property type="match status" value="1"/>
</dbReference>
<evidence type="ECO:0000313" key="4">
    <source>
        <dbReference type="EMBL" id="KAG5190293.1"/>
    </source>
</evidence>
<proteinExistence type="predicted"/>
<dbReference type="InterPro" id="IPR039727">
    <property type="entry name" value="SE/Ars2"/>
</dbReference>
<evidence type="ECO:0000259" key="3">
    <source>
        <dbReference type="PROSITE" id="PS50157"/>
    </source>
</evidence>
<keyword evidence="1" id="KW-0862">Zinc</keyword>
<dbReference type="GO" id="GO:0016604">
    <property type="term" value="C:nuclear body"/>
    <property type="evidence" value="ECO:0007669"/>
    <property type="project" value="TreeGrafter"/>
</dbReference>
<feature type="region of interest" description="Disordered" evidence="2">
    <location>
        <begin position="411"/>
        <end position="449"/>
    </location>
</feature>
<evidence type="ECO:0000256" key="2">
    <source>
        <dbReference type="SAM" id="MobiDB-lite"/>
    </source>
</evidence>
<reference evidence="4" key="1">
    <citation type="submission" date="2021-02" db="EMBL/GenBank/DDBJ databases">
        <title>First Annotated Genome of the Yellow-green Alga Tribonema minus.</title>
        <authorList>
            <person name="Mahan K.M."/>
        </authorList>
    </citation>
    <scope>NUCLEOTIDE SEQUENCE</scope>
    <source>
        <strain evidence="4">UTEX B ZZ1240</strain>
    </source>
</reference>
<feature type="non-terminal residue" evidence="4">
    <location>
        <position position="1"/>
    </location>
</feature>
<keyword evidence="1" id="KW-0863">Zinc-finger</keyword>
<name>A0A835ZJR1_9STRA</name>
<dbReference type="OrthoDB" id="342064at2759"/>
<dbReference type="GO" id="GO:0008270">
    <property type="term" value="F:zinc ion binding"/>
    <property type="evidence" value="ECO:0007669"/>
    <property type="project" value="UniProtKB-KW"/>
</dbReference>
<dbReference type="InterPro" id="IPR013087">
    <property type="entry name" value="Znf_C2H2_type"/>
</dbReference>
<dbReference type="PANTHER" id="PTHR13165">
    <property type="entry name" value="ARSENITE-RESISTANCE PROTEIN 2"/>
    <property type="match status" value="1"/>
</dbReference>
<comment type="caution">
    <text evidence="4">The sequence shown here is derived from an EMBL/GenBank/DDBJ whole genome shotgun (WGS) entry which is preliminary data.</text>
</comment>
<dbReference type="GO" id="GO:0031053">
    <property type="term" value="P:primary miRNA processing"/>
    <property type="evidence" value="ECO:0007669"/>
    <property type="project" value="TreeGrafter"/>
</dbReference>
<feature type="region of interest" description="Disordered" evidence="2">
    <location>
        <begin position="162"/>
        <end position="190"/>
    </location>
</feature>
<keyword evidence="1" id="KW-0479">Metal-binding</keyword>
<feature type="domain" description="C2H2-type" evidence="3">
    <location>
        <begin position="501"/>
        <end position="531"/>
    </location>
</feature>
<dbReference type="EMBL" id="JAFCMP010000035">
    <property type="protein sequence ID" value="KAG5190293.1"/>
    <property type="molecule type" value="Genomic_DNA"/>
</dbReference>
<keyword evidence="5" id="KW-1185">Reference proteome</keyword>
<dbReference type="PANTHER" id="PTHR13165:SF0">
    <property type="entry name" value="SERRATE RNA EFFECTOR MOLECULE HOMOLOG"/>
    <property type="match status" value="1"/>
</dbReference>
<evidence type="ECO:0000256" key="1">
    <source>
        <dbReference type="PROSITE-ProRule" id="PRU00042"/>
    </source>
</evidence>
<dbReference type="Proteomes" id="UP000664859">
    <property type="component" value="Unassembled WGS sequence"/>
</dbReference>
<dbReference type="InterPro" id="IPR021933">
    <property type="entry name" value="SERRATE/Ars2_N"/>
</dbReference>
<organism evidence="4 5">
    <name type="scientific">Tribonema minus</name>
    <dbReference type="NCBI Taxonomy" id="303371"/>
    <lineage>
        <taxon>Eukaryota</taxon>
        <taxon>Sar</taxon>
        <taxon>Stramenopiles</taxon>
        <taxon>Ochrophyta</taxon>
        <taxon>PX clade</taxon>
        <taxon>Xanthophyceae</taxon>
        <taxon>Tribonematales</taxon>
        <taxon>Tribonemataceae</taxon>
        <taxon>Tribonema</taxon>
    </lineage>
</organism>
<gene>
    <name evidence="4" type="ORF">JKP88DRAFT_184258</name>
</gene>
<dbReference type="PROSITE" id="PS50157">
    <property type="entry name" value="ZINC_FINGER_C2H2_2"/>
    <property type="match status" value="1"/>
</dbReference>
<feature type="region of interest" description="Disordered" evidence="2">
    <location>
        <begin position="549"/>
        <end position="573"/>
    </location>
</feature>
<feature type="region of interest" description="Disordered" evidence="2">
    <location>
        <begin position="1"/>
        <end position="57"/>
    </location>
</feature>
<accession>A0A835ZJR1</accession>
<sequence>MYNNRRRSRSRSPARGGGGAPARGDSRERRNGRVGTGGGRFAEGGRSRRGSTSRFYGQDPLKTLEAWKEAQHDEVELSEDQYREQYDAYKRDYMAKLEAAFFGAHAAAEWFRERYGPREVAERRADLRAWAHAEAALLAEQLRRAPANFLASVALSPQAGSDGKWAEHDAAAPPAVVGRKRSAGGGSGGAEEAFDGKAIAGHGSRCIFIRRVPAWCTRALLQATIESEMGEIGLQRLALSDAARSRDNEYTRSAWCVFATEEEARTAARRLHKALTYEQVAPEAAAAAAAEAAAGGGDAASAAAAAPPPAPRQFTFQAFAHRARGSMQLDKSMSYASRVAHDAEQAVALALELDEEKGLGRAARDGEERGAHAATCARLDLACAYLRRVHMYSYYGAQQCMGEGDLLGENGGGAGGGDSAKAPQEEDESAKRAREEQEAALRGDGTGERVDAAAGARMEEARGSVAAAAAELATAAAFEAAEAAQLDVWLAAHTLPEEAHARCGIKDCGKLFKDATFVHKHLKNKHAAAAEAAVADVAVPFLRAAFDADPRKPLPTVPLDIGESARGGGRDRD</sequence>
<dbReference type="PROSITE" id="PS00028">
    <property type="entry name" value="ZINC_FINGER_C2H2_1"/>
    <property type="match status" value="1"/>
</dbReference>
<feature type="compositionally biased region" description="Basic and acidic residues" evidence="2">
    <location>
        <begin position="429"/>
        <end position="449"/>
    </location>
</feature>